<accession>A0A430L2T5</accession>
<keyword evidence="1" id="KW-0472">Membrane</keyword>
<dbReference type="Proteomes" id="UP000287124">
    <property type="component" value="Unassembled WGS sequence"/>
</dbReference>
<sequence length="160" mass="17761">MPRRVSTTLRVPRRDSLFSADDYTAEVEADAFRRHLVNRRKSAPPGFVPSEHHHPALSGIPRLGLTEAPTVELPMQDDAELASDAGSFTLKLRQKAINETHPFGIRIWKPALYQQDGPPDDGGIILGQKVNLWSLLFNILWTTLFGWWLAVLAAVGGLVS</sequence>
<dbReference type="EMBL" id="MIKF01000493">
    <property type="protein sequence ID" value="RTE70063.1"/>
    <property type="molecule type" value="Genomic_DNA"/>
</dbReference>
<keyword evidence="3" id="KW-1185">Reference proteome</keyword>
<reference evidence="2 3" key="1">
    <citation type="submission" date="2017-06" db="EMBL/GenBank/DDBJ databases">
        <title>Comparative genomic analysis of Ambrosia Fusariam Clade fungi.</title>
        <authorList>
            <person name="Stajich J.E."/>
            <person name="Carrillo J."/>
            <person name="Kijimoto T."/>
            <person name="Eskalen A."/>
            <person name="O'Donnell K."/>
            <person name="Kasson M."/>
        </authorList>
    </citation>
    <scope>NUCLEOTIDE SEQUENCE [LARGE SCALE GENOMIC DNA]</scope>
    <source>
        <strain evidence="2 3">UCR1854</strain>
    </source>
</reference>
<protein>
    <submittedName>
        <fullName evidence="2">Uncharacterized protein</fullName>
    </submittedName>
</protein>
<name>A0A430L2T5_9HYPO</name>
<organism evidence="2 3">
    <name type="scientific">Fusarium euwallaceae</name>
    <dbReference type="NCBI Taxonomy" id="1147111"/>
    <lineage>
        <taxon>Eukaryota</taxon>
        <taxon>Fungi</taxon>
        <taxon>Dikarya</taxon>
        <taxon>Ascomycota</taxon>
        <taxon>Pezizomycotina</taxon>
        <taxon>Sordariomycetes</taxon>
        <taxon>Hypocreomycetidae</taxon>
        <taxon>Hypocreales</taxon>
        <taxon>Nectriaceae</taxon>
        <taxon>Fusarium</taxon>
        <taxon>Fusarium solani species complex</taxon>
    </lineage>
</organism>
<feature type="transmembrane region" description="Helical" evidence="1">
    <location>
        <begin position="135"/>
        <end position="159"/>
    </location>
</feature>
<keyword evidence="1" id="KW-1133">Transmembrane helix</keyword>
<evidence type="ECO:0000256" key="1">
    <source>
        <dbReference type="SAM" id="Phobius"/>
    </source>
</evidence>
<comment type="caution">
    <text evidence="2">The sequence shown here is derived from an EMBL/GenBank/DDBJ whole genome shotgun (WGS) entry which is preliminary data.</text>
</comment>
<evidence type="ECO:0000313" key="3">
    <source>
        <dbReference type="Proteomes" id="UP000287124"/>
    </source>
</evidence>
<gene>
    <name evidence="2" type="ORF">BHE90_015546</name>
</gene>
<evidence type="ECO:0000313" key="2">
    <source>
        <dbReference type="EMBL" id="RTE70063.1"/>
    </source>
</evidence>
<keyword evidence="1" id="KW-0812">Transmembrane</keyword>
<dbReference type="AlphaFoldDB" id="A0A430L2T5"/>
<proteinExistence type="predicted"/>